<proteinExistence type="predicted"/>
<sequence>MFSEINEKTTVIVGVKGKKQKEIIKANKPFSIRVLYIGYGVYDIVFTYQETIVFQPISDEQYMEYRKLCYLRPIRAKNYLLDLVNFDGTPYCRGDFQFIGKDDEPTKAMIALWQEIEKSLFKRDNQHT</sequence>
<comment type="caution">
    <text evidence="1">The sequence shown here is derived from an EMBL/GenBank/DDBJ whole genome shotgun (WGS) entry which is preliminary data.</text>
</comment>
<dbReference type="RefSeq" id="WP_117515423.1">
    <property type="nucleotide sequence ID" value="NZ_JAQCPI010000059.1"/>
</dbReference>
<evidence type="ECO:0000313" key="2">
    <source>
        <dbReference type="Proteomes" id="UP000286031"/>
    </source>
</evidence>
<name>A0A413EFL7_BACOV</name>
<protein>
    <submittedName>
        <fullName evidence="1">Uncharacterized protein</fullName>
    </submittedName>
</protein>
<dbReference type="AlphaFoldDB" id="A0A413EFL7"/>
<organism evidence="1 2">
    <name type="scientific">Bacteroides ovatus</name>
    <dbReference type="NCBI Taxonomy" id="28116"/>
    <lineage>
        <taxon>Bacteria</taxon>
        <taxon>Pseudomonadati</taxon>
        <taxon>Bacteroidota</taxon>
        <taxon>Bacteroidia</taxon>
        <taxon>Bacteroidales</taxon>
        <taxon>Bacteroidaceae</taxon>
        <taxon>Bacteroides</taxon>
    </lineage>
</organism>
<reference evidence="1 2" key="1">
    <citation type="submission" date="2018-08" db="EMBL/GenBank/DDBJ databases">
        <title>A genome reference for cultivated species of the human gut microbiota.</title>
        <authorList>
            <person name="Zou Y."/>
            <person name="Xue W."/>
            <person name="Luo G."/>
        </authorList>
    </citation>
    <scope>NUCLEOTIDE SEQUENCE [LARGE SCALE GENOMIC DNA]</scope>
    <source>
        <strain evidence="1 2">AF04-46</strain>
    </source>
</reference>
<dbReference type="Proteomes" id="UP000286031">
    <property type="component" value="Unassembled WGS sequence"/>
</dbReference>
<evidence type="ECO:0000313" key="1">
    <source>
        <dbReference type="EMBL" id="RGX05672.1"/>
    </source>
</evidence>
<gene>
    <name evidence="1" type="ORF">DWV35_24660</name>
</gene>
<dbReference type="EMBL" id="QSBI01000051">
    <property type="protein sequence ID" value="RGX05672.1"/>
    <property type="molecule type" value="Genomic_DNA"/>
</dbReference>
<accession>A0A413EFL7</accession>